<reference evidence="6 7" key="1">
    <citation type="journal article" date="2022" name="Nat. Ecol. Evol.">
        <title>A masculinizing supergene underlies an exaggerated male reproductive morph in a spider.</title>
        <authorList>
            <person name="Hendrickx F."/>
            <person name="De Corte Z."/>
            <person name="Sonet G."/>
            <person name="Van Belleghem S.M."/>
            <person name="Kostlbacher S."/>
            <person name="Vangestel C."/>
        </authorList>
    </citation>
    <scope>NUCLEOTIDE SEQUENCE [LARGE SCALE GENOMIC DNA]</scope>
    <source>
        <strain evidence="6">W744_W776</strain>
    </source>
</reference>
<dbReference type="GO" id="GO:0003677">
    <property type="term" value="F:DNA binding"/>
    <property type="evidence" value="ECO:0007669"/>
    <property type="project" value="InterPro"/>
</dbReference>
<keyword evidence="4" id="KW-0804">Transcription</keyword>
<evidence type="ECO:0008006" key="8">
    <source>
        <dbReference type="Google" id="ProtNLM"/>
    </source>
</evidence>
<dbReference type="AlphaFoldDB" id="A0AAV6V2T3"/>
<evidence type="ECO:0000256" key="4">
    <source>
        <dbReference type="ARBA" id="ARBA00023163"/>
    </source>
</evidence>
<dbReference type="Proteomes" id="UP000827092">
    <property type="component" value="Unassembled WGS sequence"/>
</dbReference>
<evidence type="ECO:0000256" key="1">
    <source>
        <dbReference type="ARBA" id="ARBA00004604"/>
    </source>
</evidence>
<protein>
    <recommendedName>
        <fullName evidence="8">DNA-directed RNA polymerase I subunit RPA49</fullName>
    </recommendedName>
</protein>
<dbReference type="GO" id="GO:0006351">
    <property type="term" value="P:DNA-templated transcription"/>
    <property type="evidence" value="ECO:0007669"/>
    <property type="project" value="InterPro"/>
</dbReference>
<keyword evidence="3" id="KW-0240">DNA-directed RNA polymerase</keyword>
<evidence type="ECO:0000313" key="6">
    <source>
        <dbReference type="EMBL" id="KAG8190100.1"/>
    </source>
</evidence>
<dbReference type="PANTHER" id="PTHR14440">
    <property type="entry name" value="DNA-DIRECTED RNA POLYMERASE I SUBUNIT RPA49"/>
    <property type="match status" value="1"/>
</dbReference>
<proteinExistence type="inferred from homology"/>
<keyword evidence="5" id="KW-0539">Nucleus</keyword>
<sequence length="401" mass="45663">METSDMEEETNTCRFKVSSKLKKRIPVFLTDFGHSQVKMNKESNVLKFESFKSDEDVADISVNANRKLLANSGHTDYAGSTSKEAHPFRYMIGVRDKNTGKMKLFDSVLFRMKPVLKFEETDTQVSAAKTYWEGLKDLTQTFGIKSQKRAMSAHLKNAANASIDESMINASDLERSVLVSASQNLEYLPTINREAGSVGQVFDIYEIITPEEDGILEQEAKSIIDDDEKLAELKAHSCKYVATHLQNLHNDVQKAKYLIYFNYLVVFQHLRYQDIQKKDVIKDIPQPIRKKLLDDFTVTSIKEKTGKALRGYPMQMKDKVLSRILVLALFIDDFLVNMNSLLGDLNQVWEKKLTDMAHALGCHVRNLKAGDDTVKCVELKLPLYVLMPKYAKKQHSSSKKS</sequence>
<name>A0AAV6V2T3_9ARAC</name>
<comment type="caution">
    <text evidence="6">The sequence shown here is derived from an EMBL/GenBank/DDBJ whole genome shotgun (WGS) entry which is preliminary data.</text>
</comment>
<gene>
    <name evidence="6" type="ORF">JTE90_006038</name>
</gene>
<comment type="similarity">
    <text evidence="2">Belongs to the eukaryotic RPA49/POLR1E RNA polymerase subunit family.</text>
</comment>
<evidence type="ECO:0000256" key="3">
    <source>
        <dbReference type="ARBA" id="ARBA00022478"/>
    </source>
</evidence>
<accession>A0AAV6V2T3</accession>
<organism evidence="6 7">
    <name type="scientific">Oedothorax gibbosus</name>
    <dbReference type="NCBI Taxonomy" id="931172"/>
    <lineage>
        <taxon>Eukaryota</taxon>
        <taxon>Metazoa</taxon>
        <taxon>Ecdysozoa</taxon>
        <taxon>Arthropoda</taxon>
        <taxon>Chelicerata</taxon>
        <taxon>Arachnida</taxon>
        <taxon>Araneae</taxon>
        <taxon>Araneomorphae</taxon>
        <taxon>Entelegynae</taxon>
        <taxon>Araneoidea</taxon>
        <taxon>Linyphiidae</taxon>
        <taxon>Erigoninae</taxon>
        <taxon>Oedothorax</taxon>
    </lineage>
</organism>
<comment type="subcellular location">
    <subcellularLocation>
        <location evidence="1">Nucleus</location>
        <location evidence="1">Nucleolus</location>
    </subcellularLocation>
</comment>
<dbReference type="EMBL" id="JAFNEN010000194">
    <property type="protein sequence ID" value="KAG8190100.1"/>
    <property type="molecule type" value="Genomic_DNA"/>
</dbReference>
<dbReference type="GO" id="GO:0005730">
    <property type="term" value="C:nucleolus"/>
    <property type="evidence" value="ECO:0007669"/>
    <property type="project" value="UniProtKB-SubCell"/>
</dbReference>
<evidence type="ECO:0000256" key="5">
    <source>
        <dbReference type="ARBA" id="ARBA00023242"/>
    </source>
</evidence>
<keyword evidence="7" id="KW-1185">Reference proteome</keyword>
<dbReference type="GO" id="GO:0000428">
    <property type="term" value="C:DNA-directed RNA polymerase complex"/>
    <property type="evidence" value="ECO:0007669"/>
    <property type="project" value="UniProtKB-KW"/>
</dbReference>
<dbReference type="InterPro" id="IPR009668">
    <property type="entry name" value="RNA_pol-assoc_fac_A49-like"/>
</dbReference>
<evidence type="ECO:0000256" key="2">
    <source>
        <dbReference type="ARBA" id="ARBA00009430"/>
    </source>
</evidence>
<dbReference type="Pfam" id="PF06870">
    <property type="entry name" value="RNA_pol_I_A49"/>
    <property type="match status" value="1"/>
</dbReference>
<evidence type="ECO:0000313" key="7">
    <source>
        <dbReference type="Proteomes" id="UP000827092"/>
    </source>
</evidence>